<evidence type="ECO:0000256" key="1">
    <source>
        <dbReference type="ARBA" id="ARBA00022603"/>
    </source>
</evidence>
<dbReference type="SUPFAM" id="SSF75217">
    <property type="entry name" value="alpha/beta knot"/>
    <property type="match status" value="1"/>
</dbReference>
<dbReference type="Gene3D" id="3.40.1280.10">
    <property type="match status" value="1"/>
</dbReference>
<keyword evidence="3 5" id="KW-0949">S-adenosyl-L-methionine</keyword>
<evidence type="ECO:0000256" key="4">
    <source>
        <dbReference type="ARBA" id="ARBA00038303"/>
    </source>
</evidence>
<comment type="subcellular location">
    <subcellularLocation>
        <location evidence="5">Cytoplasm</location>
    </subcellularLocation>
</comment>
<dbReference type="AlphaFoldDB" id="A0A6I6GV50"/>
<proteinExistence type="inferred from homology"/>
<dbReference type="EMBL" id="CP046566">
    <property type="protein sequence ID" value="QGW29029.1"/>
    <property type="molecule type" value="Genomic_DNA"/>
</dbReference>
<feature type="binding site" evidence="5">
    <location>
        <position position="73"/>
    </location>
    <ligand>
        <name>S-adenosyl-L-methionine</name>
        <dbReference type="ChEBI" id="CHEBI:59789"/>
    </ligand>
</feature>
<reference evidence="6 7" key="1">
    <citation type="submission" date="2019-11" db="EMBL/GenBank/DDBJ databases">
        <authorList>
            <person name="Im W.T."/>
        </authorList>
    </citation>
    <scope>NUCLEOTIDE SEQUENCE [LARGE SCALE GENOMIC DNA]</scope>
    <source>
        <strain evidence="6 7">SB-02</strain>
    </source>
</reference>
<sequence length="157" mass="17742">MKILFWSVGGKHDSNMAKAIEDFTQRVSHYYPCEWKLVAPPKNAASMSIADQKDAESDLLLRSLDPVDYVVLLDERGKMLSSPELAAIIEQRAINGAKKIHFVIGGAFGVNDAVRKRADLVWQLSRLVFPHQLVRLILAEQVYRACSIIRGEKYHHV</sequence>
<organism evidence="6 7">
    <name type="scientific">Phnomibacter ginsenosidimutans</name>
    <dbReference type="NCBI Taxonomy" id="2676868"/>
    <lineage>
        <taxon>Bacteria</taxon>
        <taxon>Pseudomonadati</taxon>
        <taxon>Bacteroidota</taxon>
        <taxon>Chitinophagia</taxon>
        <taxon>Chitinophagales</taxon>
        <taxon>Chitinophagaceae</taxon>
        <taxon>Phnomibacter</taxon>
    </lineage>
</organism>
<dbReference type="Proteomes" id="UP000426027">
    <property type="component" value="Chromosome"/>
</dbReference>
<dbReference type="GO" id="GO:0070038">
    <property type="term" value="F:rRNA (pseudouridine-N3-)-methyltransferase activity"/>
    <property type="evidence" value="ECO:0007669"/>
    <property type="project" value="UniProtKB-UniRule"/>
</dbReference>
<gene>
    <name evidence="5" type="primary">rlmH</name>
    <name evidence="6" type="ORF">GLV81_13790</name>
</gene>
<evidence type="ECO:0000313" key="7">
    <source>
        <dbReference type="Proteomes" id="UP000426027"/>
    </source>
</evidence>
<evidence type="ECO:0000256" key="3">
    <source>
        <dbReference type="ARBA" id="ARBA00022691"/>
    </source>
</evidence>
<dbReference type="KEGG" id="fls:GLV81_13790"/>
<dbReference type="InterPro" id="IPR029026">
    <property type="entry name" value="tRNA_m1G_MTases_N"/>
</dbReference>
<keyword evidence="5" id="KW-0698">rRNA processing</keyword>
<comment type="catalytic activity">
    <reaction evidence="5">
        <text>pseudouridine(1915) in 23S rRNA + S-adenosyl-L-methionine = N(3)-methylpseudouridine(1915) in 23S rRNA + S-adenosyl-L-homocysteine + H(+)</text>
        <dbReference type="Rhea" id="RHEA:42752"/>
        <dbReference type="Rhea" id="RHEA-COMP:10221"/>
        <dbReference type="Rhea" id="RHEA-COMP:10222"/>
        <dbReference type="ChEBI" id="CHEBI:15378"/>
        <dbReference type="ChEBI" id="CHEBI:57856"/>
        <dbReference type="ChEBI" id="CHEBI:59789"/>
        <dbReference type="ChEBI" id="CHEBI:65314"/>
        <dbReference type="ChEBI" id="CHEBI:74486"/>
        <dbReference type="EC" id="2.1.1.177"/>
    </reaction>
</comment>
<keyword evidence="5" id="KW-0963">Cytoplasm</keyword>
<dbReference type="GO" id="GO:0005737">
    <property type="term" value="C:cytoplasm"/>
    <property type="evidence" value="ECO:0007669"/>
    <property type="project" value="UniProtKB-SubCell"/>
</dbReference>
<dbReference type="PIRSF" id="PIRSF004505">
    <property type="entry name" value="MT_bac"/>
    <property type="match status" value="1"/>
</dbReference>
<dbReference type="InterPro" id="IPR003742">
    <property type="entry name" value="RlmH-like"/>
</dbReference>
<keyword evidence="7" id="KW-1185">Reference proteome</keyword>
<evidence type="ECO:0000313" key="6">
    <source>
        <dbReference type="EMBL" id="QGW29029.1"/>
    </source>
</evidence>
<accession>A0A6I6GV50</accession>
<keyword evidence="2 5" id="KW-0808">Transferase</keyword>
<dbReference type="RefSeq" id="WP_157479382.1">
    <property type="nucleotide sequence ID" value="NZ_CP046566.1"/>
</dbReference>
<dbReference type="InterPro" id="IPR029028">
    <property type="entry name" value="Alpha/beta_knot_MTases"/>
</dbReference>
<feature type="binding site" evidence="5">
    <location>
        <position position="105"/>
    </location>
    <ligand>
        <name>S-adenosyl-L-methionine</name>
        <dbReference type="ChEBI" id="CHEBI:59789"/>
    </ligand>
</feature>
<comment type="function">
    <text evidence="5">Specifically methylates the pseudouridine at position 1915 (m3Psi1915) in 23S rRNA.</text>
</comment>
<dbReference type="PANTHER" id="PTHR33603:SF1">
    <property type="entry name" value="RIBOSOMAL RNA LARGE SUBUNIT METHYLTRANSFERASE H"/>
    <property type="match status" value="1"/>
</dbReference>
<comment type="similarity">
    <text evidence="4 5">Belongs to the RNA methyltransferase RlmH family.</text>
</comment>
<name>A0A6I6GV50_9BACT</name>
<dbReference type="Pfam" id="PF02590">
    <property type="entry name" value="SPOUT_MTase"/>
    <property type="match status" value="1"/>
</dbReference>
<dbReference type="EC" id="2.1.1.177" evidence="5"/>
<dbReference type="PANTHER" id="PTHR33603">
    <property type="entry name" value="METHYLTRANSFERASE"/>
    <property type="match status" value="1"/>
</dbReference>
<evidence type="ECO:0000256" key="5">
    <source>
        <dbReference type="HAMAP-Rule" id="MF_00658"/>
    </source>
</evidence>
<dbReference type="CDD" id="cd18081">
    <property type="entry name" value="RlmH-like"/>
    <property type="match status" value="1"/>
</dbReference>
<evidence type="ECO:0000256" key="2">
    <source>
        <dbReference type="ARBA" id="ARBA00022679"/>
    </source>
</evidence>
<dbReference type="HAMAP" id="MF_00658">
    <property type="entry name" value="23SrRNA_methyltr_H"/>
    <property type="match status" value="1"/>
</dbReference>
<feature type="binding site" evidence="5">
    <location>
        <begin position="124"/>
        <end position="129"/>
    </location>
    <ligand>
        <name>S-adenosyl-L-methionine</name>
        <dbReference type="ChEBI" id="CHEBI:59789"/>
    </ligand>
</feature>
<comment type="subunit">
    <text evidence="5">Homodimer.</text>
</comment>
<protein>
    <recommendedName>
        <fullName evidence="5">Ribosomal RNA large subunit methyltransferase H</fullName>
        <ecNumber evidence="5">2.1.1.177</ecNumber>
    </recommendedName>
    <alternativeName>
        <fullName evidence="5">23S rRNA (pseudouridine1915-N3)-methyltransferase</fullName>
    </alternativeName>
    <alternativeName>
        <fullName evidence="5">23S rRNA m3Psi1915 methyltransferase</fullName>
    </alternativeName>
    <alternativeName>
        <fullName evidence="5">rRNA (pseudouridine-N3-)-methyltransferase RlmH</fullName>
    </alternativeName>
</protein>
<keyword evidence="1 5" id="KW-0489">Methyltransferase</keyword>